<protein>
    <submittedName>
        <fullName evidence="1">Uncharacterized protein</fullName>
    </submittedName>
</protein>
<reference evidence="1" key="2">
    <citation type="journal article" date="2015" name="Data Brief">
        <title>Shoot transcriptome of the giant reed, Arundo donax.</title>
        <authorList>
            <person name="Barrero R.A."/>
            <person name="Guerrero F.D."/>
            <person name="Moolhuijzen P."/>
            <person name="Goolsby J.A."/>
            <person name="Tidwell J."/>
            <person name="Bellgard S.E."/>
            <person name="Bellgard M.I."/>
        </authorList>
    </citation>
    <scope>NUCLEOTIDE SEQUENCE</scope>
    <source>
        <tissue evidence="1">Shoot tissue taken approximately 20 cm above the soil surface</tissue>
    </source>
</reference>
<evidence type="ECO:0000313" key="1">
    <source>
        <dbReference type="EMBL" id="JAE12673.1"/>
    </source>
</evidence>
<reference evidence="1" key="1">
    <citation type="submission" date="2014-09" db="EMBL/GenBank/DDBJ databases">
        <authorList>
            <person name="Magalhaes I.L.F."/>
            <person name="Oliveira U."/>
            <person name="Santos F.R."/>
            <person name="Vidigal T.H.D.A."/>
            <person name="Brescovit A.D."/>
            <person name="Santos A.J."/>
        </authorList>
    </citation>
    <scope>NUCLEOTIDE SEQUENCE</scope>
    <source>
        <tissue evidence="1">Shoot tissue taken approximately 20 cm above the soil surface</tissue>
    </source>
</reference>
<dbReference type="EMBL" id="GBRH01185223">
    <property type="protein sequence ID" value="JAE12673.1"/>
    <property type="molecule type" value="Transcribed_RNA"/>
</dbReference>
<proteinExistence type="predicted"/>
<sequence>MSTPIRSSLISAT</sequence>
<accession>A0A0A9FWE0</accession>
<organism evidence="1">
    <name type="scientific">Arundo donax</name>
    <name type="common">Giant reed</name>
    <name type="synonym">Donax arundinaceus</name>
    <dbReference type="NCBI Taxonomy" id="35708"/>
    <lineage>
        <taxon>Eukaryota</taxon>
        <taxon>Viridiplantae</taxon>
        <taxon>Streptophyta</taxon>
        <taxon>Embryophyta</taxon>
        <taxon>Tracheophyta</taxon>
        <taxon>Spermatophyta</taxon>
        <taxon>Magnoliopsida</taxon>
        <taxon>Liliopsida</taxon>
        <taxon>Poales</taxon>
        <taxon>Poaceae</taxon>
        <taxon>PACMAD clade</taxon>
        <taxon>Arundinoideae</taxon>
        <taxon>Arundineae</taxon>
        <taxon>Arundo</taxon>
    </lineage>
</organism>
<name>A0A0A9FWE0_ARUDO</name>